<evidence type="ECO:0000256" key="2">
    <source>
        <dbReference type="SAM" id="Phobius"/>
    </source>
</evidence>
<dbReference type="EMBL" id="JBHTMM010000075">
    <property type="protein sequence ID" value="MFD1311346.1"/>
    <property type="molecule type" value="Genomic_DNA"/>
</dbReference>
<evidence type="ECO:0008006" key="5">
    <source>
        <dbReference type="Google" id="ProtNLM"/>
    </source>
</evidence>
<evidence type="ECO:0000313" key="4">
    <source>
        <dbReference type="Proteomes" id="UP001597058"/>
    </source>
</evidence>
<comment type="caution">
    <text evidence="3">The sequence shown here is derived from an EMBL/GenBank/DDBJ whole genome shotgun (WGS) entry which is preliminary data.</text>
</comment>
<accession>A0ABW3XP20</accession>
<gene>
    <name evidence="3" type="ORF">ACFQ5X_36755</name>
</gene>
<reference evidence="4" key="1">
    <citation type="journal article" date="2019" name="Int. J. Syst. Evol. Microbiol.">
        <title>The Global Catalogue of Microorganisms (GCM) 10K type strain sequencing project: providing services to taxonomists for standard genome sequencing and annotation.</title>
        <authorList>
            <consortium name="The Broad Institute Genomics Platform"/>
            <consortium name="The Broad Institute Genome Sequencing Center for Infectious Disease"/>
            <person name="Wu L."/>
            <person name="Ma J."/>
        </authorList>
    </citation>
    <scope>NUCLEOTIDE SEQUENCE [LARGE SCALE GENOMIC DNA]</scope>
    <source>
        <strain evidence="4">CGMCC 4.7020</strain>
    </source>
</reference>
<sequence length="141" mass="14942">MLFLGLLLLAATAAFTGLAISDNLGGGPDYTVSVLGNDIATMSVLMIFCAGLALALIFSLGLWMTAGGAMHRRRRTMRIRNERDAMAAQLSARETATRPQVPTDAATGQAGAAESTPWASAPAATPEPRRHRGRRIHLFGH</sequence>
<feature type="transmembrane region" description="Helical" evidence="2">
    <location>
        <begin position="45"/>
        <end position="70"/>
    </location>
</feature>
<organism evidence="3 4">
    <name type="scientific">Streptomyces kaempferi</name>
    <dbReference type="NCBI Taxonomy" id="333725"/>
    <lineage>
        <taxon>Bacteria</taxon>
        <taxon>Bacillati</taxon>
        <taxon>Actinomycetota</taxon>
        <taxon>Actinomycetes</taxon>
        <taxon>Kitasatosporales</taxon>
        <taxon>Streptomycetaceae</taxon>
        <taxon>Streptomyces</taxon>
    </lineage>
</organism>
<keyword evidence="2" id="KW-0472">Membrane</keyword>
<feature type="compositionally biased region" description="Basic residues" evidence="1">
    <location>
        <begin position="129"/>
        <end position="141"/>
    </location>
</feature>
<dbReference type="RefSeq" id="WP_381243126.1">
    <property type="nucleotide sequence ID" value="NZ_JBHSKH010000151.1"/>
</dbReference>
<keyword evidence="4" id="KW-1185">Reference proteome</keyword>
<keyword evidence="2" id="KW-0812">Transmembrane</keyword>
<feature type="region of interest" description="Disordered" evidence="1">
    <location>
        <begin position="88"/>
        <end position="141"/>
    </location>
</feature>
<feature type="compositionally biased region" description="Low complexity" evidence="1">
    <location>
        <begin position="112"/>
        <end position="126"/>
    </location>
</feature>
<protein>
    <recommendedName>
        <fullName evidence="5">Lipopolysaccharide assembly protein A domain-containing protein</fullName>
    </recommendedName>
</protein>
<name>A0ABW3XP20_9ACTN</name>
<keyword evidence="2" id="KW-1133">Transmembrane helix</keyword>
<dbReference type="Proteomes" id="UP001597058">
    <property type="component" value="Unassembled WGS sequence"/>
</dbReference>
<evidence type="ECO:0000256" key="1">
    <source>
        <dbReference type="SAM" id="MobiDB-lite"/>
    </source>
</evidence>
<evidence type="ECO:0000313" key="3">
    <source>
        <dbReference type="EMBL" id="MFD1311346.1"/>
    </source>
</evidence>
<proteinExistence type="predicted"/>